<name>K5WDP4_PHACS</name>
<dbReference type="EMBL" id="JH930471">
    <property type="protein sequence ID" value="EKM57159.1"/>
    <property type="molecule type" value="Genomic_DNA"/>
</dbReference>
<dbReference type="CDD" id="cd05288">
    <property type="entry name" value="PGDH"/>
    <property type="match status" value="1"/>
</dbReference>
<dbReference type="GeneID" id="18912718"/>
<dbReference type="Gene3D" id="3.40.50.720">
    <property type="entry name" value="NAD(P)-binding Rossmann-like Domain"/>
    <property type="match status" value="1"/>
</dbReference>
<organism evidence="4 5">
    <name type="scientific">Phanerochaete carnosa (strain HHB-10118-sp)</name>
    <name type="common">White-rot fungus</name>
    <name type="synonym">Peniophora carnosa</name>
    <dbReference type="NCBI Taxonomy" id="650164"/>
    <lineage>
        <taxon>Eukaryota</taxon>
        <taxon>Fungi</taxon>
        <taxon>Dikarya</taxon>
        <taxon>Basidiomycota</taxon>
        <taxon>Agaricomycotina</taxon>
        <taxon>Agaricomycetes</taxon>
        <taxon>Polyporales</taxon>
        <taxon>Phanerochaetaceae</taxon>
        <taxon>Phanerochaete</taxon>
    </lineage>
</organism>
<proteinExistence type="predicted"/>
<dbReference type="InterPro" id="IPR011032">
    <property type="entry name" value="GroES-like_sf"/>
</dbReference>
<dbReference type="SUPFAM" id="SSF50129">
    <property type="entry name" value="GroES-like"/>
    <property type="match status" value="1"/>
</dbReference>
<dbReference type="FunCoup" id="K5WDP4">
    <property type="interactions" value="68"/>
</dbReference>
<feature type="domain" description="Oxidoreductase N-terminal" evidence="3">
    <location>
        <begin position="36"/>
        <end position="110"/>
    </location>
</feature>
<reference evidence="4 5" key="1">
    <citation type="journal article" date="2012" name="BMC Genomics">
        <title>Comparative genomics of the white-rot fungi, Phanerochaete carnosa and P. chrysosporium, to elucidate the genetic basis of the distinct wood types they colonize.</title>
        <authorList>
            <person name="Suzuki H."/>
            <person name="MacDonald J."/>
            <person name="Syed K."/>
            <person name="Salamov A."/>
            <person name="Hori C."/>
            <person name="Aerts A."/>
            <person name="Henrissat B."/>
            <person name="Wiebenga A."/>
            <person name="vanKuyk P.A."/>
            <person name="Barry K."/>
            <person name="Lindquist E."/>
            <person name="LaButti K."/>
            <person name="Lapidus A."/>
            <person name="Lucas S."/>
            <person name="Coutinho P."/>
            <person name="Gong Y."/>
            <person name="Samejima M."/>
            <person name="Mahadevan R."/>
            <person name="Abou-Zaid M."/>
            <person name="de Vries R.P."/>
            <person name="Igarashi K."/>
            <person name="Yadav J.S."/>
            <person name="Grigoriev I.V."/>
            <person name="Master E.R."/>
        </authorList>
    </citation>
    <scope>NUCLEOTIDE SEQUENCE [LARGE SCALE GENOMIC DNA]</scope>
    <source>
        <strain evidence="4 5">HHB-10118-sp</strain>
    </source>
</reference>
<dbReference type="Gene3D" id="3.90.180.10">
    <property type="entry name" value="Medium-chain alcohol dehydrogenases, catalytic domain"/>
    <property type="match status" value="1"/>
</dbReference>
<accession>K5WDP4</accession>
<dbReference type="PANTHER" id="PTHR43205:SF7">
    <property type="entry name" value="PROSTAGLANDIN REDUCTASE 1"/>
    <property type="match status" value="1"/>
</dbReference>
<evidence type="ECO:0000259" key="2">
    <source>
        <dbReference type="Pfam" id="PF00107"/>
    </source>
</evidence>
<dbReference type="InterPro" id="IPR041694">
    <property type="entry name" value="ADH_N_2"/>
</dbReference>
<gene>
    <name evidence="4" type="ORF">PHACADRAFT_208297</name>
</gene>
<dbReference type="SUPFAM" id="SSF51735">
    <property type="entry name" value="NAD(P)-binding Rossmann-fold domains"/>
    <property type="match status" value="1"/>
</dbReference>
<dbReference type="Pfam" id="PF00107">
    <property type="entry name" value="ADH_zinc_N"/>
    <property type="match status" value="1"/>
</dbReference>
<dbReference type="PANTHER" id="PTHR43205">
    <property type="entry name" value="PROSTAGLANDIN REDUCTASE"/>
    <property type="match status" value="1"/>
</dbReference>
<dbReference type="AlphaFoldDB" id="K5WDP4"/>
<keyword evidence="5" id="KW-1185">Reference proteome</keyword>
<dbReference type="OrthoDB" id="809632at2759"/>
<dbReference type="RefSeq" id="XP_007394980.1">
    <property type="nucleotide sequence ID" value="XM_007394918.1"/>
</dbReference>
<dbReference type="InParanoid" id="K5WDP4"/>
<feature type="domain" description="Alcohol dehydrogenase-like C-terminal" evidence="2">
    <location>
        <begin position="170"/>
        <end position="293"/>
    </location>
</feature>
<dbReference type="InterPro" id="IPR045010">
    <property type="entry name" value="MDR_fam"/>
</dbReference>
<dbReference type="Proteomes" id="UP000008370">
    <property type="component" value="Unassembled WGS sequence"/>
</dbReference>
<sequence length="348" mass="37770">MVKNGALIYTAHPEKNIDPAMHTRYVEGEIDLDKVPLNGGVLLKTFYLSSDPYIRYRMREPHLASFVPTLSGIDNFGVGQVLRSEDPKFEPGNYVTGYLEFSEYSVYPGKIIHGFKEPLAKIEKLPGIPLSIYIGTLGMPGTTAYQALKYFGAEKLKTAKTMFVSGAAGPVGTFVIEYSKVLAPHLKVIASAGSAVKVKIMKDVGADIAFNYKEQDTAKVLEDHGPIDIYWDNVAGPTLDAALRNFNNNGLIIACGAISQANHDDASVVRNFDQIFQRSLTVRGFITGQGESAAVVPKFYEEVVPLVLQNKITSREHKSHGLVEAGKALAEVHVGANAGKAVIVVADE</sequence>
<evidence type="ECO:0000313" key="4">
    <source>
        <dbReference type="EMBL" id="EKM57159.1"/>
    </source>
</evidence>
<dbReference type="InterPro" id="IPR036291">
    <property type="entry name" value="NAD(P)-bd_dom_sf"/>
</dbReference>
<evidence type="ECO:0000313" key="5">
    <source>
        <dbReference type="Proteomes" id="UP000008370"/>
    </source>
</evidence>
<evidence type="ECO:0000259" key="3">
    <source>
        <dbReference type="Pfam" id="PF16884"/>
    </source>
</evidence>
<dbReference type="KEGG" id="pco:PHACADRAFT_208297"/>
<evidence type="ECO:0000256" key="1">
    <source>
        <dbReference type="ARBA" id="ARBA00023002"/>
    </source>
</evidence>
<evidence type="ECO:0008006" key="6">
    <source>
        <dbReference type="Google" id="ProtNLM"/>
    </source>
</evidence>
<dbReference type="Pfam" id="PF16884">
    <property type="entry name" value="ADH_N_2"/>
    <property type="match status" value="1"/>
</dbReference>
<dbReference type="GO" id="GO:0016628">
    <property type="term" value="F:oxidoreductase activity, acting on the CH-CH group of donors, NAD or NADP as acceptor"/>
    <property type="evidence" value="ECO:0007669"/>
    <property type="project" value="InterPro"/>
</dbReference>
<dbReference type="HOGENOM" id="CLU_026673_29_1_1"/>
<dbReference type="InterPro" id="IPR013149">
    <property type="entry name" value="ADH-like_C"/>
</dbReference>
<protein>
    <recommendedName>
        <fullName evidence="6">Enoyl reductase (ER) domain-containing protein</fullName>
    </recommendedName>
</protein>
<keyword evidence="1" id="KW-0560">Oxidoreductase</keyword>